<evidence type="ECO:0000256" key="1">
    <source>
        <dbReference type="ARBA" id="ARBA00004429"/>
    </source>
</evidence>
<evidence type="ECO:0000313" key="11">
    <source>
        <dbReference type="EMBL" id="MEN1761359.1"/>
    </source>
</evidence>
<feature type="transmembrane region" description="Helical" evidence="9">
    <location>
        <begin position="12"/>
        <end position="36"/>
    </location>
</feature>
<feature type="transmembrane region" description="Helical" evidence="9">
    <location>
        <begin position="91"/>
        <end position="112"/>
    </location>
</feature>
<feature type="transmembrane region" description="Helical" evidence="9">
    <location>
        <begin position="132"/>
        <end position="152"/>
    </location>
</feature>
<evidence type="ECO:0000259" key="10">
    <source>
        <dbReference type="Pfam" id="PF04290"/>
    </source>
</evidence>
<evidence type="ECO:0000256" key="5">
    <source>
        <dbReference type="ARBA" id="ARBA00022692"/>
    </source>
</evidence>
<evidence type="ECO:0000313" key="12">
    <source>
        <dbReference type="Proteomes" id="UP001407405"/>
    </source>
</evidence>
<sequence length="178" mass="19917">MIGKFGKLFNQMEYYALITALAVMVIVIFSQVVMRYIFNNSLSWSEEFARYLFVWFSWMGVSAGVKGKEHLKVELLAEALGKRGFFNAKEILSIIVSLVWLVTTLIVAYYGIQVVQMQMKLSVVTPAMRMPVWLGYLSVPACSIVVGIRLVATIVDSVKKLLGYETTELPGGESEVEG</sequence>
<name>A0ABU9VZ18_9CLOT</name>
<evidence type="ECO:0000256" key="6">
    <source>
        <dbReference type="ARBA" id="ARBA00022989"/>
    </source>
</evidence>
<dbReference type="RefSeq" id="WP_343186656.1">
    <property type="nucleotide sequence ID" value="NZ_JBCITM010000014.1"/>
</dbReference>
<keyword evidence="5 9" id="KW-0812">Transmembrane</keyword>
<dbReference type="InterPro" id="IPR055348">
    <property type="entry name" value="DctQ"/>
</dbReference>
<keyword evidence="12" id="KW-1185">Reference proteome</keyword>
<reference evidence="11 12" key="1">
    <citation type="submission" date="2024-04" db="EMBL/GenBank/DDBJ databases">
        <title>Genome sequencing and metabolic network reconstruction of aminoacids and betaine degradation by Anoxynatronum sibiricum.</title>
        <authorList>
            <person name="Detkova E.N."/>
            <person name="Boltjanskaja Y.V."/>
            <person name="Mardanov A.V."/>
            <person name="Kevbrin V."/>
        </authorList>
    </citation>
    <scope>NUCLEOTIDE SEQUENCE [LARGE SCALE GENOMIC DNA]</scope>
    <source>
        <strain evidence="11 12">Z-7981</strain>
    </source>
</reference>
<dbReference type="Pfam" id="PF04290">
    <property type="entry name" value="DctQ"/>
    <property type="match status" value="1"/>
</dbReference>
<evidence type="ECO:0000256" key="3">
    <source>
        <dbReference type="ARBA" id="ARBA00022475"/>
    </source>
</evidence>
<comment type="similarity">
    <text evidence="8">Belongs to the TRAP transporter small permease family.</text>
</comment>
<keyword evidence="7 9" id="KW-0472">Membrane</keyword>
<proteinExistence type="inferred from homology"/>
<dbReference type="PANTHER" id="PTHR35011:SF2">
    <property type="entry name" value="2,3-DIKETO-L-GULONATE TRAP TRANSPORTER SMALL PERMEASE PROTEIN YIAM"/>
    <property type="match status" value="1"/>
</dbReference>
<keyword evidence="3" id="KW-1003">Cell membrane</keyword>
<comment type="caution">
    <text evidence="11">The sequence shown here is derived from an EMBL/GenBank/DDBJ whole genome shotgun (WGS) entry which is preliminary data.</text>
</comment>
<dbReference type="PANTHER" id="PTHR35011">
    <property type="entry name" value="2,3-DIKETO-L-GULONATE TRAP TRANSPORTER SMALL PERMEASE PROTEIN YIAM"/>
    <property type="match status" value="1"/>
</dbReference>
<comment type="subcellular location">
    <subcellularLocation>
        <location evidence="1">Cell inner membrane</location>
        <topology evidence="1">Multi-pass membrane protein</topology>
    </subcellularLocation>
</comment>
<feature type="domain" description="Tripartite ATP-independent periplasmic transporters DctQ component" evidence="10">
    <location>
        <begin position="24"/>
        <end position="159"/>
    </location>
</feature>
<dbReference type="EMBL" id="JBCITM010000014">
    <property type="protein sequence ID" value="MEN1761359.1"/>
    <property type="molecule type" value="Genomic_DNA"/>
</dbReference>
<gene>
    <name evidence="11" type="ORF">AAIG11_12775</name>
</gene>
<keyword evidence="2" id="KW-0813">Transport</keyword>
<evidence type="ECO:0000256" key="8">
    <source>
        <dbReference type="ARBA" id="ARBA00038436"/>
    </source>
</evidence>
<accession>A0ABU9VZ18</accession>
<evidence type="ECO:0000256" key="4">
    <source>
        <dbReference type="ARBA" id="ARBA00022519"/>
    </source>
</evidence>
<protein>
    <submittedName>
        <fullName evidence="11">TRAP transporter small permease</fullName>
    </submittedName>
</protein>
<keyword evidence="6 9" id="KW-1133">Transmembrane helix</keyword>
<dbReference type="InterPro" id="IPR007387">
    <property type="entry name" value="TRAP_DctQ"/>
</dbReference>
<evidence type="ECO:0000256" key="9">
    <source>
        <dbReference type="SAM" id="Phobius"/>
    </source>
</evidence>
<evidence type="ECO:0000256" key="7">
    <source>
        <dbReference type="ARBA" id="ARBA00023136"/>
    </source>
</evidence>
<keyword evidence="4" id="KW-0997">Cell inner membrane</keyword>
<organism evidence="11 12">
    <name type="scientific">Anoxynatronum sibiricum</name>
    <dbReference type="NCBI Taxonomy" id="210623"/>
    <lineage>
        <taxon>Bacteria</taxon>
        <taxon>Bacillati</taxon>
        <taxon>Bacillota</taxon>
        <taxon>Clostridia</taxon>
        <taxon>Eubacteriales</taxon>
        <taxon>Clostridiaceae</taxon>
        <taxon>Anoxynatronum</taxon>
    </lineage>
</organism>
<evidence type="ECO:0000256" key="2">
    <source>
        <dbReference type="ARBA" id="ARBA00022448"/>
    </source>
</evidence>
<dbReference type="Proteomes" id="UP001407405">
    <property type="component" value="Unassembled WGS sequence"/>
</dbReference>